<dbReference type="InterPro" id="IPR051400">
    <property type="entry name" value="HAD-like_hydrolase"/>
</dbReference>
<evidence type="ECO:0000256" key="1">
    <source>
        <dbReference type="ARBA" id="ARBA00001946"/>
    </source>
</evidence>
<dbReference type="NCBIfam" id="TIGR01549">
    <property type="entry name" value="HAD-SF-IA-v1"/>
    <property type="match status" value="1"/>
</dbReference>
<dbReference type="EC" id="3.1.3.-" evidence="4"/>
<dbReference type="RefSeq" id="WP_096995808.1">
    <property type="nucleotide sequence ID" value="NZ_JBHSII010000001.1"/>
</dbReference>
<dbReference type="GO" id="GO:0016787">
    <property type="term" value="F:hydrolase activity"/>
    <property type="evidence" value="ECO:0007669"/>
    <property type="project" value="UniProtKB-KW"/>
</dbReference>
<evidence type="ECO:0000256" key="3">
    <source>
        <dbReference type="ARBA" id="ARBA00022842"/>
    </source>
</evidence>
<dbReference type="InterPro" id="IPR036412">
    <property type="entry name" value="HAD-like_sf"/>
</dbReference>
<dbReference type="Pfam" id="PF00702">
    <property type="entry name" value="Hydrolase"/>
    <property type="match status" value="1"/>
</dbReference>
<proteinExistence type="predicted"/>
<organism evidence="4 5">
    <name type="scientific">Vibrio thalassae</name>
    <dbReference type="NCBI Taxonomy" id="1243014"/>
    <lineage>
        <taxon>Bacteria</taxon>
        <taxon>Pseudomonadati</taxon>
        <taxon>Pseudomonadota</taxon>
        <taxon>Gammaproteobacteria</taxon>
        <taxon>Vibrionales</taxon>
        <taxon>Vibrionaceae</taxon>
        <taxon>Vibrio</taxon>
    </lineage>
</organism>
<dbReference type="SFLD" id="SFLDG01129">
    <property type="entry name" value="C1.5:_HAD__Beta-PGM__Phosphata"/>
    <property type="match status" value="1"/>
</dbReference>
<protein>
    <submittedName>
        <fullName evidence="4">Flavin mononucleotide phosphatase YigB</fullName>
        <ecNumber evidence="4">3.1.3.-</ecNumber>
    </submittedName>
</protein>
<dbReference type="GO" id="GO:0009231">
    <property type="term" value="P:riboflavin biosynthetic process"/>
    <property type="evidence" value="ECO:0007669"/>
    <property type="project" value="TreeGrafter"/>
</dbReference>
<dbReference type="SFLD" id="SFLDS00003">
    <property type="entry name" value="Haloacid_Dehalogenase"/>
    <property type="match status" value="1"/>
</dbReference>
<dbReference type="Gene3D" id="3.40.50.1000">
    <property type="entry name" value="HAD superfamily/HAD-like"/>
    <property type="match status" value="1"/>
</dbReference>
<dbReference type="Proteomes" id="UP000219336">
    <property type="component" value="Unassembled WGS sequence"/>
</dbReference>
<comment type="cofactor">
    <cofactor evidence="1">
        <name>Mg(2+)</name>
        <dbReference type="ChEBI" id="CHEBI:18420"/>
    </cofactor>
</comment>
<name>A0A240ERF9_9VIBR</name>
<dbReference type="NCBIfam" id="NF008018">
    <property type="entry name" value="PRK10748.1"/>
    <property type="match status" value="1"/>
</dbReference>
<dbReference type="PANTHER" id="PTHR46470">
    <property type="entry name" value="N-ACYLNEURAMINATE-9-PHOSPHATASE"/>
    <property type="match status" value="1"/>
</dbReference>
<dbReference type="AlphaFoldDB" id="A0A240ERF9"/>
<dbReference type="InterPro" id="IPR006439">
    <property type="entry name" value="HAD-SF_hydro_IA"/>
</dbReference>
<dbReference type="Gene3D" id="1.20.120.1600">
    <property type="match status" value="1"/>
</dbReference>
<evidence type="ECO:0000256" key="2">
    <source>
        <dbReference type="ARBA" id="ARBA00022801"/>
    </source>
</evidence>
<reference evidence="5" key="1">
    <citation type="submission" date="2016-06" db="EMBL/GenBank/DDBJ databases">
        <authorList>
            <person name="Rodrigo-Torres L."/>
            <person name="Arahal R.D."/>
            <person name="Lucena T."/>
        </authorList>
    </citation>
    <scope>NUCLEOTIDE SEQUENCE [LARGE SCALE GENOMIC DNA]</scope>
    <source>
        <strain evidence="5">CECT8203</strain>
    </source>
</reference>
<evidence type="ECO:0000313" key="5">
    <source>
        <dbReference type="Proteomes" id="UP000219336"/>
    </source>
</evidence>
<dbReference type="PANTHER" id="PTHR46470:SF4">
    <property type="entry name" value="5-AMINO-6-(5-PHOSPHO-D-RIBITYLAMINO)URACIL PHOSPHATASE YIGB"/>
    <property type="match status" value="1"/>
</dbReference>
<sequence>MRFYRSLAPIKAMTFDLDDTLYDNWPVITRVEQQAAQWLYQQHPISQGWDAKQWHECKMALLKADPALKHDVTQWRYQQIKQGLEQLGYDDLNATQAAQTLIEKVLIWRSDFDVPHETHRTLSVLSKQIPLVAITNGNVDVEKIGLHQYFDLILKAGPDGRAKPNSDMFDKAAQHLAVPRRHILHVGDHVVTDVAGAIRNGFSACWFNDKEKSARQTVRLKQLPDIEINHIQQLLELQL</sequence>
<keyword evidence="3" id="KW-0460">Magnesium</keyword>
<dbReference type="EMBL" id="OANU01000192">
    <property type="protein sequence ID" value="SNX50969.1"/>
    <property type="molecule type" value="Genomic_DNA"/>
</dbReference>
<dbReference type="OrthoDB" id="367448at2"/>
<dbReference type="InterPro" id="IPR023214">
    <property type="entry name" value="HAD_sf"/>
</dbReference>
<evidence type="ECO:0000313" key="4">
    <source>
        <dbReference type="EMBL" id="SNX50969.1"/>
    </source>
</evidence>
<accession>A0A240ERF9</accession>
<gene>
    <name evidence="4" type="primary">yigB</name>
    <name evidence="4" type="ORF">VTH8203_04646</name>
</gene>
<keyword evidence="2 4" id="KW-0378">Hydrolase</keyword>
<dbReference type="SUPFAM" id="SSF56784">
    <property type="entry name" value="HAD-like"/>
    <property type="match status" value="1"/>
</dbReference>
<keyword evidence="5" id="KW-1185">Reference proteome</keyword>